<proteinExistence type="predicted"/>
<gene>
    <name evidence="2" type="ORF">EPD65_12290</name>
</gene>
<comment type="caution">
    <text evidence="2">The sequence shown here is derived from an EMBL/GenBank/DDBJ whole genome shotgun (WGS) entry which is preliminary data.</text>
</comment>
<dbReference type="EMBL" id="SJZJ01000021">
    <property type="protein sequence ID" value="TCJ22722.1"/>
    <property type="molecule type" value="Genomic_DNA"/>
</dbReference>
<dbReference type="OrthoDB" id="1373771at2"/>
<dbReference type="InterPro" id="IPR056077">
    <property type="entry name" value="DUF7660"/>
</dbReference>
<feature type="domain" description="DUF7660" evidence="1">
    <location>
        <begin position="20"/>
        <end position="88"/>
    </location>
</feature>
<sequence length="88" mass="9505">MAAHHGSGRPTGEVPSGIATRDDLGEFILRVLDDLRGGGSAEWENNTLERFLDGMSAFTLARVVERAGQDEPSWQLFAEIIAAATGYE</sequence>
<keyword evidence="3" id="KW-1185">Reference proteome</keyword>
<dbReference type="Proteomes" id="UP000295453">
    <property type="component" value="Unassembled WGS sequence"/>
</dbReference>
<dbReference type="AlphaFoldDB" id="A0A4V2NXV7"/>
<name>A0A4V2NXV7_9ACTN</name>
<reference evidence="2 3" key="1">
    <citation type="submission" date="2019-03" db="EMBL/GenBank/DDBJ databases">
        <authorList>
            <person name="Kim M.K.M."/>
        </authorList>
    </citation>
    <scope>NUCLEOTIDE SEQUENCE [LARGE SCALE GENOMIC DNA]</scope>
    <source>
        <strain evidence="2 3">18JY15-6</strain>
    </source>
</reference>
<evidence type="ECO:0000259" key="1">
    <source>
        <dbReference type="Pfam" id="PF24693"/>
    </source>
</evidence>
<accession>A0A4V2NXV7</accession>
<organism evidence="2 3">
    <name type="scientific">Nocardioides jejuensis</name>
    <dbReference type="NCBI Taxonomy" id="2502782"/>
    <lineage>
        <taxon>Bacteria</taxon>
        <taxon>Bacillati</taxon>
        <taxon>Actinomycetota</taxon>
        <taxon>Actinomycetes</taxon>
        <taxon>Propionibacteriales</taxon>
        <taxon>Nocardioidaceae</taxon>
        <taxon>Nocardioides</taxon>
    </lineage>
</organism>
<evidence type="ECO:0000313" key="2">
    <source>
        <dbReference type="EMBL" id="TCJ22722.1"/>
    </source>
</evidence>
<dbReference type="Pfam" id="PF24693">
    <property type="entry name" value="DUF7660"/>
    <property type="match status" value="1"/>
</dbReference>
<dbReference type="RefSeq" id="WP_131584544.1">
    <property type="nucleotide sequence ID" value="NZ_SJZJ01000021.1"/>
</dbReference>
<protein>
    <recommendedName>
        <fullName evidence="1">DUF7660 domain-containing protein</fullName>
    </recommendedName>
</protein>
<evidence type="ECO:0000313" key="3">
    <source>
        <dbReference type="Proteomes" id="UP000295453"/>
    </source>
</evidence>